<protein>
    <submittedName>
        <fullName evidence="2">Uncharacterized protein</fullName>
    </submittedName>
</protein>
<evidence type="ECO:0000313" key="2">
    <source>
        <dbReference type="EMBL" id="KAK3851079.1"/>
    </source>
</evidence>
<feature type="region of interest" description="Disordered" evidence="1">
    <location>
        <begin position="1"/>
        <end position="78"/>
    </location>
</feature>
<accession>A0AAE1BKC7</accession>
<dbReference type="AlphaFoldDB" id="A0AAE1BKC7"/>
<comment type="caution">
    <text evidence="2">The sequence shown here is derived from an EMBL/GenBank/DDBJ whole genome shotgun (WGS) entry which is preliminary data.</text>
</comment>
<reference evidence="2" key="1">
    <citation type="submission" date="2023-10" db="EMBL/GenBank/DDBJ databases">
        <title>Genome assemblies of two species of porcelain crab, Petrolisthes cinctipes and Petrolisthes manimaculis (Anomura: Porcellanidae).</title>
        <authorList>
            <person name="Angst P."/>
        </authorList>
    </citation>
    <scope>NUCLEOTIDE SEQUENCE</scope>
    <source>
        <strain evidence="2">PB745_01</strain>
        <tissue evidence="2">Gill</tissue>
    </source>
</reference>
<feature type="compositionally biased region" description="Pro residues" evidence="1">
    <location>
        <begin position="36"/>
        <end position="48"/>
    </location>
</feature>
<dbReference type="Proteomes" id="UP001286313">
    <property type="component" value="Unassembled WGS sequence"/>
</dbReference>
<gene>
    <name evidence="2" type="ORF">Pcinc_042245</name>
</gene>
<sequence>MTANETKRWHLSPSAPNPSQHLSPSALHPSQHLTPYTPPLSEPHPPYSTPVSTSPPTLHPCQHLTPHTPPLSTSPPTLHRSITITKSPSHSTTYSHLASLAELSRERGASGSRRRATAAGVTQLLFRRGSVWRCAAPALTAPSLAVVIHNLTFVAAVPVVTPSLHDQQ</sequence>
<organism evidence="2 3">
    <name type="scientific">Petrolisthes cinctipes</name>
    <name type="common">Flat porcelain crab</name>
    <dbReference type="NCBI Taxonomy" id="88211"/>
    <lineage>
        <taxon>Eukaryota</taxon>
        <taxon>Metazoa</taxon>
        <taxon>Ecdysozoa</taxon>
        <taxon>Arthropoda</taxon>
        <taxon>Crustacea</taxon>
        <taxon>Multicrustacea</taxon>
        <taxon>Malacostraca</taxon>
        <taxon>Eumalacostraca</taxon>
        <taxon>Eucarida</taxon>
        <taxon>Decapoda</taxon>
        <taxon>Pleocyemata</taxon>
        <taxon>Anomura</taxon>
        <taxon>Galatheoidea</taxon>
        <taxon>Porcellanidae</taxon>
        <taxon>Petrolisthes</taxon>
    </lineage>
</organism>
<evidence type="ECO:0000313" key="3">
    <source>
        <dbReference type="Proteomes" id="UP001286313"/>
    </source>
</evidence>
<dbReference type="EMBL" id="JAWQEG010008055">
    <property type="protein sequence ID" value="KAK3851079.1"/>
    <property type="molecule type" value="Genomic_DNA"/>
</dbReference>
<evidence type="ECO:0000256" key="1">
    <source>
        <dbReference type="SAM" id="MobiDB-lite"/>
    </source>
</evidence>
<proteinExistence type="predicted"/>
<keyword evidence="3" id="KW-1185">Reference proteome</keyword>
<feature type="compositionally biased region" description="Low complexity" evidence="1">
    <location>
        <begin position="49"/>
        <end position="66"/>
    </location>
</feature>
<name>A0AAE1BKC7_PETCI</name>